<evidence type="ECO:0000256" key="5">
    <source>
        <dbReference type="ARBA" id="ARBA00022967"/>
    </source>
</evidence>
<dbReference type="InterPro" id="IPR027417">
    <property type="entry name" value="P-loop_NTPase"/>
</dbReference>
<keyword evidence="6" id="KW-0472">Membrane</keyword>
<dbReference type="SUPFAM" id="SSF52540">
    <property type="entry name" value="P-loop containing nucleoside triphosphate hydrolases"/>
    <property type="match status" value="1"/>
</dbReference>
<evidence type="ECO:0000256" key="2">
    <source>
        <dbReference type="ARBA" id="ARBA00022475"/>
    </source>
</evidence>
<protein>
    <submittedName>
        <fullName evidence="8">Putative ABC transporter ATP-binding protein</fullName>
    </submittedName>
</protein>
<evidence type="ECO:0000256" key="6">
    <source>
        <dbReference type="ARBA" id="ARBA00023136"/>
    </source>
</evidence>
<feature type="domain" description="ABC transporter" evidence="7">
    <location>
        <begin position="1"/>
        <end position="247"/>
    </location>
</feature>
<dbReference type="GO" id="GO:0005524">
    <property type="term" value="F:ATP binding"/>
    <property type="evidence" value="ECO:0007669"/>
    <property type="project" value="UniProtKB-KW"/>
</dbReference>
<dbReference type="Gene3D" id="3.40.50.300">
    <property type="entry name" value="P-loop containing nucleotide triphosphate hydrolases"/>
    <property type="match status" value="1"/>
</dbReference>
<dbReference type="GO" id="GO:0016020">
    <property type="term" value="C:membrane"/>
    <property type="evidence" value="ECO:0007669"/>
    <property type="project" value="InterPro"/>
</dbReference>
<keyword evidence="2" id="KW-1003">Cell membrane</keyword>
<keyword evidence="5" id="KW-1278">Translocase</keyword>
<dbReference type="CDD" id="cd03256">
    <property type="entry name" value="ABC_PhnC_transporter"/>
    <property type="match status" value="1"/>
</dbReference>
<evidence type="ECO:0000256" key="4">
    <source>
        <dbReference type="ARBA" id="ARBA00022840"/>
    </source>
</evidence>
<keyword evidence="3" id="KW-0547">Nucleotide-binding</keyword>
<sequence length="247" mass="27304">MKNSLRYFPDGKPLLRDISFSVERGELVAILGLSGVGKTVLLRCINRLTTPDSGEIILNGDDNPFEITNCNNRELRAVRRRIGMIFQNFGLVNRLSVLENVLNGRLGYTDTLHNLFFGFSDEEADMALKALDRVGIADLAHRRSGTLSGGEMQRVAIARAIMQEPYLLLADEPIANLDPTTSERIMGILKEITLSQGIGTLAVLHQPEIARKYATRVIGLKNGVVCYDGKPNISEEDWATIYGRTTG</sequence>
<dbReference type="GO" id="GO:0016887">
    <property type="term" value="F:ATP hydrolysis activity"/>
    <property type="evidence" value="ECO:0007669"/>
    <property type="project" value="InterPro"/>
</dbReference>
<dbReference type="PANTHER" id="PTHR43166:SF6">
    <property type="entry name" value="PHOSPHONATES IMPORT ATP-BINDING PROTEIN PHNC"/>
    <property type="match status" value="1"/>
</dbReference>
<evidence type="ECO:0000256" key="3">
    <source>
        <dbReference type="ARBA" id="ARBA00022741"/>
    </source>
</evidence>
<dbReference type="InterPro" id="IPR003439">
    <property type="entry name" value="ABC_transporter-like_ATP-bd"/>
</dbReference>
<keyword evidence="1" id="KW-0813">Transport</keyword>
<dbReference type="PANTHER" id="PTHR43166">
    <property type="entry name" value="AMINO ACID IMPORT ATP-BINDING PROTEIN"/>
    <property type="match status" value="1"/>
</dbReference>
<evidence type="ECO:0000313" key="8">
    <source>
        <dbReference type="EMBL" id="QNO55239.1"/>
    </source>
</evidence>
<organism evidence="8">
    <name type="scientific">Candidatus Methanophaga sp. ANME-1 ERB7</name>
    <dbReference type="NCBI Taxonomy" id="2759913"/>
    <lineage>
        <taxon>Archaea</taxon>
        <taxon>Methanobacteriati</taxon>
        <taxon>Methanobacteriota</taxon>
        <taxon>Stenosarchaea group</taxon>
        <taxon>Methanomicrobia</taxon>
        <taxon>Candidatus Methanophagales</taxon>
        <taxon>Candidatus Methanophagaceae</taxon>
        <taxon>Candidatus Methanophaga</taxon>
    </lineage>
</organism>
<dbReference type="PROSITE" id="PS50893">
    <property type="entry name" value="ABC_TRANSPORTER_2"/>
    <property type="match status" value="1"/>
</dbReference>
<evidence type="ECO:0000256" key="1">
    <source>
        <dbReference type="ARBA" id="ARBA00022448"/>
    </source>
</evidence>
<proteinExistence type="predicted"/>
<dbReference type="InterPro" id="IPR012693">
    <property type="entry name" value="ABC_transpr_PhnC"/>
</dbReference>
<gene>
    <name evidence="8" type="ORF">MHJDHPNH_00041</name>
</gene>
<name>A0A7G9Z4Q5_9EURY</name>
<dbReference type="InterPro" id="IPR003593">
    <property type="entry name" value="AAA+_ATPase"/>
</dbReference>
<keyword evidence="4 8" id="KW-0067">ATP-binding</keyword>
<dbReference type="AlphaFoldDB" id="A0A7G9Z4Q5"/>
<accession>A0A7G9Z4Q5</accession>
<dbReference type="Pfam" id="PF00005">
    <property type="entry name" value="ABC_tran"/>
    <property type="match status" value="1"/>
</dbReference>
<dbReference type="NCBIfam" id="TIGR02315">
    <property type="entry name" value="ABC_phnC"/>
    <property type="match status" value="1"/>
</dbReference>
<evidence type="ECO:0000259" key="7">
    <source>
        <dbReference type="PROSITE" id="PS50893"/>
    </source>
</evidence>
<dbReference type="InterPro" id="IPR017871">
    <property type="entry name" value="ABC_transporter-like_CS"/>
</dbReference>
<dbReference type="EMBL" id="MT631606">
    <property type="protein sequence ID" value="QNO55239.1"/>
    <property type="molecule type" value="Genomic_DNA"/>
</dbReference>
<reference evidence="8" key="1">
    <citation type="submission" date="2020-06" db="EMBL/GenBank/DDBJ databases">
        <title>Unique genomic features of the anaerobic methanotrophic archaea.</title>
        <authorList>
            <person name="Chadwick G.L."/>
            <person name="Skennerton C.T."/>
            <person name="Laso-Perez R."/>
            <person name="Leu A.O."/>
            <person name="Speth D.R."/>
            <person name="Yu H."/>
            <person name="Morgan-Lang C."/>
            <person name="Hatzenpichler R."/>
            <person name="Goudeau D."/>
            <person name="Malmstrom R."/>
            <person name="Brazelton W.J."/>
            <person name="Woyke T."/>
            <person name="Hallam S.J."/>
            <person name="Tyson G.W."/>
            <person name="Wegener G."/>
            <person name="Boetius A."/>
            <person name="Orphan V."/>
        </authorList>
    </citation>
    <scope>NUCLEOTIDE SEQUENCE</scope>
</reference>
<dbReference type="SMART" id="SM00382">
    <property type="entry name" value="AAA"/>
    <property type="match status" value="1"/>
</dbReference>
<dbReference type="PROSITE" id="PS00211">
    <property type="entry name" value="ABC_TRANSPORTER_1"/>
    <property type="match status" value="1"/>
</dbReference>
<dbReference type="GO" id="GO:0015416">
    <property type="term" value="F:ABC-type phosphonate transporter activity"/>
    <property type="evidence" value="ECO:0007669"/>
    <property type="project" value="InterPro"/>
</dbReference>
<dbReference type="InterPro" id="IPR050086">
    <property type="entry name" value="MetN_ABC_transporter-like"/>
</dbReference>